<evidence type="ECO:0000256" key="8">
    <source>
        <dbReference type="SAM" id="Phobius"/>
    </source>
</evidence>
<dbReference type="Gene3D" id="1.10.3720.10">
    <property type="entry name" value="MetI-like"/>
    <property type="match status" value="2"/>
</dbReference>
<dbReference type="InterPro" id="IPR000515">
    <property type="entry name" value="MetI-like"/>
</dbReference>
<dbReference type="GO" id="GO:0055085">
    <property type="term" value="P:transmembrane transport"/>
    <property type="evidence" value="ECO:0007669"/>
    <property type="project" value="InterPro"/>
</dbReference>
<evidence type="ECO:0000256" key="1">
    <source>
        <dbReference type="ARBA" id="ARBA00004429"/>
    </source>
</evidence>
<protein>
    <recommendedName>
        <fullName evidence="9">ABC transmembrane type-1 domain-containing protein</fullName>
    </recommendedName>
</protein>
<feature type="transmembrane region" description="Helical" evidence="8">
    <location>
        <begin position="185"/>
        <end position="208"/>
    </location>
</feature>
<evidence type="ECO:0000256" key="2">
    <source>
        <dbReference type="ARBA" id="ARBA00022448"/>
    </source>
</evidence>
<evidence type="ECO:0000259" key="9">
    <source>
        <dbReference type="PROSITE" id="PS50928"/>
    </source>
</evidence>
<dbReference type="SUPFAM" id="SSF161098">
    <property type="entry name" value="MetI-like"/>
    <property type="match status" value="2"/>
</dbReference>
<keyword evidence="5 8" id="KW-0812">Transmembrane</keyword>
<dbReference type="InterPro" id="IPR035906">
    <property type="entry name" value="MetI-like_sf"/>
</dbReference>
<keyword evidence="3" id="KW-1003">Cell membrane</keyword>
<dbReference type="STRING" id="1802055.A3A74_05940"/>
<comment type="caution">
    <text evidence="10">The sequence shown here is derived from an EMBL/GenBank/DDBJ whole genome shotgun (WGS) entry which is preliminary data.</text>
</comment>
<feature type="transmembrane region" description="Helical" evidence="8">
    <location>
        <begin position="310"/>
        <end position="331"/>
    </location>
</feature>
<proteinExistence type="predicted"/>
<comment type="subcellular location">
    <subcellularLocation>
        <location evidence="1">Cell inner membrane</location>
        <topology evidence="1">Multi-pass membrane protein</topology>
    </subcellularLocation>
</comment>
<dbReference type="PANTHER" id="PTHR43357">
    <property type="entry name" value="INNER MEMBRANE ABC TRANSPORTER PERMEASE PROTEIN YDCV"/>
    <property type="match status" value="1"/>
</dbReference>
<feature type="transmembrane region" description="Helical" evidence="8">
    <location>
        <begin position="441"/>
        <end position="467"/>
    </location>
</feature>
<dbReference type="Proteomes" id="UP000179270">
    <property type="component" value="Unassembled WGS sequence"/>
</dbReference>
<sequence length="475" mass="54486">MLSNLELHALLNSTFISLGVSFFSVLISLFLAFSLSFYKIPGKRLFSFLFLIPLLIPPYLHAFSWMHLLLFLENYNLSVIRHLNSLPGIIGILTLAYFPISFFIIHQAIKNIPQHLIDAALQVTNPVRVLKRIVFAAILPSTLTATLLTFIVTFITFDVPAYLGKNVFITQIFKSFTFTSEIPRALYLSVIPVFIVGSMWAILLLYLVKEKPFFSLQSFKKSVPFSIQQPRLLKILMLSLFVVLFLLSSILPIGILQVKNILYDKIPFYTASSFGVITNTFWISFISSICIVFFSTLIYIMFFRKMAGRIFFLSLLALPPITYGILFIYLFNHPSLNVIYATPIILIIAYCFRFAPLVSELLHTHTQQVNPQYLEAARLVYPPSLRMFHRIVIPLYKPVLFLAWVFSFWLVATELPITLLIQPPGFQTIITRLFIVLHYGAVELMSLMTVALLFVSLLPILAIYFFFHIDKKNDQ</sequence>
<evidence type="ECO:0000256" key="6">
    <source>
        <dbReference type="ARBA" id="ARBA00022989"/>
    </source>
</evidence>
<gene>
    <name evidence="10" type="ORF">A3A74_05940</name>
</gene>
<keyword evidence="2" id="KW-0813">Transport</keyword>
<feature type="domain" description="ABC transmembrane type-1" evidence="9">
    <location>
        <begin position="10"/>
        <end position="203"/>
    </location>
</feature>
<feature type="transmembrane region" description="Helical" evidence="8">
    <location>
        <begin position="45"/>
        <end position="66"/>
    </location>
</feature>
<evidence type="ECO:0000256" key="7">
    <source>
        <dbReference type="ARBA" id="ARBA00023136"/>
    </source>
</evidence>
<feature type="transmembrane region" description="Helical" evidence="8">
    <location>
        <begin position="133"/>
        <end position="157"/>
    </location>
</feature>
<evidence type="ECO:0000313" key="10">
    <source>
        <dbReference type="EMBL" id="OGK40857.1"/>
    </source>
</evidence>
<dbReference type="CDD" id="cd06261">
    <property type="entry name" value="TM_PBP2"/>
    <property type="match status" value="2"/>
</dbReference>
<dbReference type="PROSITE" id="PS50928">
    <property type="entry name" value="ABC_TM1"/>
    <property type="match status" value="2"/>
</dbReference>
<feature type="transmembrane region" description="Helical" evidence="8">
    <location>
        <begin position="337"/>
        <end position="355"/>
    </location>
</feature>
<evidence type="ECO:0000313" key="11">
    <source>
        <dbReference type="Proteomes" id="UP000179270"/>
    </source>
</evidence>
<evidence type="ECO:0000256" key="3">
    <source>
        <dbReference type="ARBA" id="ARBA00022475"/>
    </source>
</evidence>
<evidence type="ECO:0000256" key="4">
    <source>
        <dbReference type="ARBA" id="ARBA00022519"/>
    </source>
</evidence>
<name>A0A1F7IBX7_9BACT</name>
<feature type="transmembrane region" description="Helical" evidence="8">
    <location>
        <begin position="235"/>
        <end position="256"/>
    </location>
</feature>
<feature type="transmembrane region" description="Helical" evidence="8">
    <location>
        <begin position="399"/>
        <end position="421"/>
    </location>
</feature>
<feature type="transmembrane region" description="Helical" evidence="8">
    <location>
        <begin position="276"/>
        <end position="303"/>
    </location>
</feature>
<feature type="domain" description="ABC transmembrane type-1" evidence="9">
    <location>
        <begin position="277"/>
        <end position="465"/>
    </location>
</feature>
<feature type="transmembrane region" description="Helical" evidence="8">
    <location>
        <begin position="15"/>
        <end position="38"/>
    </location>
</feature>
<keyword evidence="7 8" id="KW-0472">Membrane</keyword>
<accession>A0A1F7IBX7</accession>
<dbReference type="GO" id="GO:0005886">
    <property type="term" value="C:plasma membrane"/>
    <property type="evidence" value="ECO:0007669"/>
    <property type="project" value="UniProtKB-SubCell"/>
</dbReference>
<dbReference type="EMBL" id="MGAF01000025">
    <property type="protein sequence ID" value="OGK40857.1"/>
    <property type="molecule type" value="Genomic_DNA"/>
</dbReference>
<dbReference type="PANTHER" id="PTHR43357:SF3">
    <property type="entry name" value="FE(3+)-TRANSPORT SYSTEM PERMEASE PROTEIN FBPB 2"/>
    <property type="match status" value="1"/>
</dbReference>
<keyword evidence="4" id="KW-0997">Cell inner membrane</keyword>
<dbReference type="AlphaFoldDB" id="A0A1F7IBX7"/>
<keyword evidence="6 8" id="KW-1133">Transmembrane helix</keyword>
<organism evidence="10 11">
    <name type="scientific">Candidatus Roizmanbacteria bacterium RIFCSPLOWO2_01_FULL_35_13</name>
    <dbReference type="NCBI Taxonomy" id="1802055"/>
    <lineage>
        <taxon>Bacteria</taxon>
        <taxon>Candidatus Roizmaniibacteriota</taxon>
    </lineage>
</organism>
<evidence type="ECO:0000256" key="5">
    <source>
        <dbReference type="ARBA" id="ARBA00022692"/>
    </source>
</evidence>
<feature type="transmembrane region" description="Helical" evidence="8">
    <location>
        <begin position="86"/>
        <end position="105"/>
    </location>
</feature>
<reference evidence="10 11" key="1">
    <citation type="journal article" date="2016" name="Nat. Commun.">
        <title>Thousands of microbial genomes shed light on interconnected biogeochemical processes in an aquifer system.</title>
        <authorList>
            <person name="Anantharaman K."/>
            <person name="Brown C.T."/>
            <person name="Hug L.A."/>
            <person name="Sharon I."/>
            <person name="Castelle C.J."/>
            <person name="Probst A.J."/>
            <person name="Thomas B.C."/>
            <person name="Singh A."/>
            <person name="Wilkins M.J."/>
            <person name="Karaoz U."/>
            <person name="Brodie E.L."/>
            <person name="Williams K.H."/>
            <person name="Hubbard S.S."/>
            <person name="Banfield J.F."/>
        </authorList>
    </citation>
    <scope>NUCLEOTIDE SEQUENCE [LARGE SCALE GENOMIC DNA]</scope>
</reference>